<dbReference type="EMBL" id="LAZR01001049">
    <property type="protein sequence ID" value="KKN51750.1"/>
    <property type="molecule type" value="Genomic_DNA"/>
</dbReference>
<name>A0A0F9R580_9ZZZZ</name>
<comment type="caution">
    <text evidence="2">The sequence shown here is derived from an EMBL/GenBank/DDBJ whole genome shotgun (WGS) entry which is preliminary data.</text>
</comment>
<sequence>MPTIDDMLESNYIQKSDLKQPTRLTVAGVERKDVGQEGKPEVKWVVSFAGAYKPLILNVTNTKAFFATLGDNSDDWAGKQIILFNDMTVEYNGVFGGIRVYRQLEVADAPSQTADQFAQNQNIPRDDDSGPLPEEPPQF</sequence>
<protein>
    <submittedName>
        <fullName evidence="2">Uncharacterized protein</fullName>
    </submittedName>
</protein>
<proteinExistence type="predicted"/>
<organism evidence="2">
    <name type="scientific">marine sediment metagenome</name>
    <dbReference type="NCBI Taxonomy" id="412755"/>
    <lineage>
        <taxon>unclassified sequences</taxon>
        <taxon>metagenomes</taxon>
        <taxon>ecological metagenomes</taxon>
    </lineage>
</organism>
<evidence type="ECO:0000313" key="2">
    <source>
        <dbReference type="EMBL" id="KKN51750.1"/>
    </source>
</evidence>
<feature type="region of interest" description="Disordered" evidence="1">
    <location>
        <begin position="111"/>
        <end position="139"/>
    </location>
</feature>
<dbReference type="AlphaFoldDB" id="A0A0F9R580"/>
<reference evidence="2" key="1">
    <citation type="journal article" date="2015" name="Nature">
        <title>Complex archaea that bridge the gap between prokaryotes and eukaryotes.</title>
        <authorList>
            <person name="Spang A."/>
            <person name="Saw J.H."/>
            <person name="Jorgensen S.L."/>
            <person name="Zaremba-Niedzwiedzka K."/>
            <person name="Martijn J."/>
            <person name="Lind A.E."/>
            <person name="van Eijk R."/>
            <person name="Schleper C."/>
            <person name="Guy L."/>
            <person name="Ettema T.J."/>
        </authorList>
    </citation>
    <scope>NUCLEOTIDE SEQUENCE</scope>
</reference>
<accession>A0A0F9R580</accession>
<feature type="compositionally biased region" description="Polar residues" evidence="1">
    <location>
        <begin position="111"/>
        <end position="123"/>
    </location>
</feature>
<gene>
    <name evidence="2" type="ORF">LCGC14_0619270</name>
</gene>
<evidence type="ECO:0000256" key="1">
    <source>
        <dbReference type="SAM" id="MobiDB-lite"/>
    </source>
</evidence>